<evidence type="ECO:0000259" key="3">
    <source>
        <dbReference type="PROSITE" id="PS50172"/>
    </source>
</evidence>
<dbReference type="eggNOG" id="KOG1929">
    <property type="taxonomic scope" value="Eukaryota"/>
</dbReference>
<dbReference type="PROSITE" id="PS50172">
    <property type="entry name" value="BRCT"/>
    <property type="match status" value="3"/>
</dbReference>
<comment type="caution">
    <text evidence="4">The sequence shown here is derived from an EMBL/GenBank/DDBJ whole genome shotgun (WGS) entry which is preliminary data.</text>
</comment>
<feature type="domain" description="BRCT" evidence="3">
    <location>
        <begin position="72"/>
        <end position="162"/>
    </location>
</feature>
<dbReference type="InterPro" id="IPR059215">
    <property type="entry name" value="BRCT2_TopBP1-like"/>
</dbReference>
<feature type="domain" description="BRCT" evidence="3">
    <location>
        <begin position="1"/>
        <end position="50"/>
    </location>
</feature>
<dbReference type="SUPFAM" id="SSF52113">
    <property type="entry name" value="BRCT domain"/>
    <property type="match status" value="4"/>
</dbReference>
<reference evidence="4 5" key="1">
    <citation type="journal article" date="2013" name="MBio">
        <title>Genome sequencing of the plant pathogen Taphrina deformans, the causal agent of peach leaf curl.</title>
        <authorList>
            <person name="Cisse O.H."/>
            <person name="Almeida J.M.G.C.F."/>
            <person name="Fonseca A."/>
            <person name="Kumar A.A."/>
            <person name="Salojaervi J."/>
            <person name="Overmyer K."/>
            <person name="Hauser P.M."/>
            <person name="Pagni M."/>
        </authorList>
    </citation>
    <scope>NUCLEOTIDE SEQUENCE [LARGE SCALE GENOMIC DNA]</scope>
    <source>
        <strain evidence="5">PYCC 5710 / ATCC 11124 / CBS 356.35 / IMI 108563 / JCM 9778 / NBRC 8474</strain>
    </source>
</reference>
<dbReference type="EMBL" id="CAHR02000096">
    <property type="protein sequence ID" value="CCG82684.1"/>
    <property type="molecule type" value="Genomic_DNA"/>
</dbReference>
<keyword evidence="5" id="KW-1185">Reference proteome</keyword>
<organism evidence="4 5">
    <name type="scientific">Taphrina deformans (strain PYCC 5710 / ATCC 11124 / CBS 356.35 / IMI 108563 / JCM 9778 / NBRC 8474)</name>
    <name type="common">Peach leaf curl fungus</name>
    <name type="synonym">Lalaria deformans</name>
    <dbReference type="NCBI Taxonomy" id="1097556"/>
    <lineage>
        <taxon>Eukaryota</taxon>
        <taxon>Fungi</taxon>
        <taxon>Dikarya</taxon>
        <taxon>Ascomycota</taxon>
        <taxon>Taphrinomycotina</taxon>
        <taxon>Taphrinomycetes</taxon>
        <taxon>Taphrinales</taxon>
        <taxon>Taphrinaceae</taxon>
        <taxon>Taphrina</taxon>
    </lineage>
</organism>
<sequence length="615" mass="68760">MQHALEMGAVLQADLTSDVTHLIVARLQTDKYKFAARHRTDIKLMTVDWIPAIHTIWINGKDVNLYESEDKCRLPIFHGLRICVTNLDVDVRMQIERIVLQNGGQYTGDLTKENTHLIAGSATGKKWEAVNAWQCDICIVGVEWIYESVKRGASLDEKYFRLELSAEIRGQSSWFPPRVAPKLIEDFAELETTGDKRRRLQGQQISRKRATKRNSTFLDDGLWSEILDGDPVNQQQTLVSQQEDLSVDLPVIELDLPSHHIHDLNQEVMPPSRIDILSNDLTAGIFDQLSFYITGFALREDQIVRRTVLSNGGRILDTEAMDGYHIVPQNGCPPISKVGANMVTEFWLERCKMVGVTDYALDGILGSQCRIDASVALKQRRSTLLRGIVCHIARSCGEAFGRLLNLAQSMGARLAENTEEGDLTHYVGGHIMNERVLGAGVHVVSEAWLVDTFTLANRQLESSYPLPLKDNDENVPPGLDKTENDARRGAAPSSNQKLTSEMNEIRKRINTGPVRRTSRKILGRATTLPCTENVTVMMTTDMEETLERNDGIKAASQGITYSDPETLEKQRVLMRKLGALQNGTSSNPSLNEHATIGGRASMRAIGLDDVRKLRR</sequence>
<dbReference type="GO" id="GO:0006270">
    <property type="term" value="P:DNA replication initiation"/>
    <property type="evidence" value="ECO:0007669"/>
    <property type="project" value="TreeGrafter"/>
</dbReference>
<dbReference type="PANTHER" id="PTHR13561:SF20">
    <property type="entry name" value="DNA TOPOISOMERASE 2-BINDING PROTEIN 1"/>
    <property type="match status" value="1"/>
</dbReference>
<dbReference type="GO" id="GO:0007095">
    <property type="term" value="P:mitotic G2 DNA damage checkpoint signaling"/>
    <property type="evidence" value="ECO:0007669"/>
    <property type="project" value="TreeGrafter"/>
</dbReference>
<name>R4XAV7_TAPDE</name>
<dbReference type="VEuPathDB" id="FungiDB:TAPDE_002808"/>
<keyword evidence="1" id="KW-0677">Repeat</keyword>
<dbReference type="PANTHER" id="PTHR13561">
    <property type="entry name" value="DNA REPLICATION REGULATOR DPB11-RELATED"/>
    <property type="match status" value="1"/>
</dbReference>
<dbReference type="SMART" id="SM00292">
    <property type="entry name" value="BRCT"/>
    <property type="match status" value="3"/>
</dbReference>
<dbReference type="Proteomes" id="UP000013776">
    <property type="component" value="Unassembled WGS sequence"/>
</dbReference>
<dbReference type="Pfam" id="PF12738">
    <property type="entry name" value="PTCB-BRCT"/>
    <property type="match status" value="2"/>
</dbReference>
<feature type="domain" description="BRCT" evidence="3">
    <location>
        <begin position="281"/>
        <end position="361"/>
    </location>
</feature>
<dbReference type="CDD" id="cd17731">
    <property type="entry name" value="BRCT_TopBP1_rpt2_like"/>
    <property type="match status" value="1"/>
</dbReference>
<dbReference type="InterPro" id="IPR001357">
    <property type="entry name" value="BRCT_dom"/>
</dbReference>
<gene>
    <name evidence="4" type="ORF">TAPDE_002808</name>
</gene>
<evidence type="ECO:0000313" key="4">
    <source>
        <dbReference type="EMBL" id="CCG82684.1"/>
    </source>
</evidence>
<evidence type="ECO:0000256" key="1">
    <source>
        <dbReference type="ARBA" id="ARBA00022737"/>
    </source>
</evidence>
<dbReference type="InterPro" id="IPR036420">
    <property type="entry name" value="BRCT_dom_sf"/>
</dbReference>
<evidence type="ECO:0000313" key="5">
    <source>
        <dbReference type="Proteomes" id="UP000013776"/>
    </source>
</evidence>
<dbReference type="AlphaFoldDB" id="R4XAV7"/>
<dbReference type="Gene3D" id="3.40.50.10190">
    <property type="entry name" value="BRCT domain"/>
    <property type="match status" value="4"/>
</dbReference>
<feature type="region of interest" description="Disordered" evidence="2">
    <location>
        <begin position="464"/>
        <end position="497"/>
    </location>
</feature>
<evidence type="ECO:0000256" key="2">
    <source>
        <dbReference type="SAM" id="MobiDB-lite"/>
    </source>
</evidence>
<dbReference type="OrthoDB" id="251770at2759"/>
<accession>R4XAV7</accession>
<dbReference type="GO" id="GO:0033314">
    <property type="term" value="P:mitotic DNA replication checkpoint signaling"/>
    <property type="evidence" value="ECO:0007669"/>
    <property type="project" value="TreeGrafter"/>
</dbReference>
<dbReference type="STRING" id="1097556.R4XAV7"/>
<proteinExistence type="predicted"/>
<protein>
    <submittedName>
        <fullName evidence="4">S-M checkpoint control protein rad45 / FY16936</fullName>
    </submittedName>
</protein>